<dbReference type="Proteomes" id="UP000291562">
    <property type="component" value="Chromosome"/>
</dbReference>
<proteinExistence type="predicted"/>
<evidence type="ECO:0000256" key="1">
    <source>
        <dbReference type="SAM" id="SignalP"/>
    </source>
</evidence>
<keyword evidence="1" id="KW-0732">Signal</keyword>
<feature type="signal peptide" evidence="1">
    <location>
        <begin position="1"/>
        <end position="20"/>
    </location>
</feature>
<sequence>MKRVALCLALSFGLLSSASALELAVSNQSKSAIHHLYLNLASSSEWGPDQLGEKSSDVVQPGGKFTLSGIKAGTYDVKIATADGTECMVEGADFNESKEWLITEKMLAKCGE</sequence>
<dbReference type="EMBL" id="CP035704">
    <property type="protein sequence ID" value="QBB69684.1"/>
    <property type="molecule type" value="Genomic_DNA"/>
</dbReference>
<evidence type="ECO:0000313" key="2">
    <source>
        <dbReference type="EMBL" id="QBB69684.1"/>
    </source>
</evidence>
<accession>A0A411HGX1</accession>
<evidence type="ECO:0000313" key="3">
    <source>
        <dbReference type="Proteomes" id="UP000291562"/>
    </source>
</evidence>
<dbReference type="KEGG" id="xbc:ELE36_04460"/>
<feature type="chain" id="PRO_5019278231" evidence="1">
    <location>
        <begin position="21"/>
        <end position="112"/>
    </location>
</feature>
<organism evidence="2 3">
    <name type="scientific">Pseudolysobacter antarcticus</name>
    <dbReference type="NCBI Taxonomy" id="2511995"/>
    <lineage>
        <taxon>Bacteria</taxon>
        <taxon>Pseudomonadati</taxon>
        <taxon>Pseudomonadota</taxon>
        <taxon>Gammaproteobacteria</taxon>
        <taxon>Lysobacterales</taxon>
        <taxon>Rhodanobacteraceae</taxon>
        <taxon>Pseudolysobacter</taxon>
    </lineage>
</organism>
<dbReference type="OrthoDB" id="5461283at2"/>
<reference evidence="2 3" key="1">
    <citation type="submission" date="2019-01" db="EMBL/GenBank/DDBJ databases">
        <title>Pseudolysobacter antarctica gen. nov., sp. nov., isolated from Fildes Peninsula, Antarctica.</title>
        <authorList>
            <person name="Wei Z."/>
            <person name="Peng F."/>
        </authorList>
    </citation>
    <scope>NUCLEOTIDE SEQUENCE [LARGE SCALE GENOMIC DNA]</scope>
    <source>
        <strain evidence="2 3">AQ6-296</strain>
    </source>
</reference>
<gene>
    <name evidence="2" type="ORF">ELE36_04460</name>
</gene>
<name>A0A411HGX1_9GAMM</name>
<dbReference type="RefSeq" id="WP_129831944.1">
    <property type="nucleotide sequence ID" value="NZ_CP035704.1"/>
</dbReference>
<keyword evidence="3" id="KW-1185">Reference proteome</keyword>
<protein>
    <submittedName>
        <fullName evidence="2">Uncharacterized protein</fullName>
    </submittedName>
</protein>
<dbReference type="AlphaFoldDB" id="A0A411HGX1"/>